<evidence type="ECO:0000256" key="6">
    <source>
        <dbReference type="ARBA" id="ARBA00022679"/>
    </source>
</evidence>
<evidence type="ECO:0000256" key="8">
    <source>
        <dbReference type="ARBA" id="ARBA00022723"/>
    </source>
</evidence>
<dbReference type="SFLD" id="SFLDS00029">
    <property type="entry name" value="Radical_SAM"/>
    <property type="match status" value="1"/>
</dbReference>
<evidence type="ECO:0000259" key="12">
    <source>
        <dbReference type="PROSITE" id="PS51918"/>
    </source>
</evidence>
<organism evidence="13 14">
    <name type="scientific">Tremblaya princeps</name>
    <dbReference type="NCBI Taxonomy" id="189385"/>
    <lineage>
        <taxon>Bacteria</taxon>
        <taxon>Pseudomonadati</taxon>
        <taxon>Pseudomonadota</taxon>
        <taxon>Betaproteobacteria</taxon>
        <taxon>Candidatus Tremblayella</taxon>
    </lineage>
</organism>
<keyword evidence="9" id="KW-0408">Iron</keyword>
<keyword evidence="4" id="KW-0963">Cytoplasm</keyword>
<evidence type="ECO:0000313" key="13">
    <source>
        <dbReference type="EMBL" id="CUX76725.1"/>
    </source>
</evidence>
<dbReference type="EMBL" id="LN999011">
    <property type="protein sequence ID" value="CUX76725.1"/>
    <property type="molecule type" value="Genomic_DNA"/>
</dbReference>
<dbReference type="PATRIC" id="fig|189385.8.peg.112"/>
<dbReference type="InterPro" id="IPR004383">
    <property type="entry name" value="rRNA_lsu_MTrfase_RlmN/Cfr"/>
</dbReference>
<keyword evidence="6 13" id="KW-0808">Transferase</keyword>
<dbReference type="InterPro" id="IPR007197">
    <property type="entry name" value="rSAM"/>
</dbReference>
<dbReference type="GO" id="GO:0070475">
    <property type="term" value="P:rRNA base methylation"/>
    <property type="evidence" value="ECO:0007669"/>
    <property type="project" value="TreeGrafter"/>
</dbReference>
<dbReference type="Proteomes" id="UP000075242">
    <property type="component" value="Chromosome I"/>
</dbReference>
<comment type="cofactor">
    <cofactor evidence="1">
        <name>[4Fe-4S] cluster</name>
        <dbReference type="ChEBI" id="CHEBI:49883"/>
    </cofactor>
</comment>
<keyword evidence="3" id="KW-0004">4Fe-4S</keyword>
<dbReference type="GO" id="GO:0030488">
    <property type="term" value="P:tRNA methylation"/>
    <property type="evidence" value="ECO:0007669"/>
    <property type="project" value="TreeGrafter"/>
</dbReference>
<evidence type="ECO:0000256" key="2">
    <source>
        <dbReference type="ARBA" id="ARBA00007544"/>
    </source>
</evidence>
<name>A0A143WNM3_TREPR</name>
<dbReference type="GO" id="GO:0051539">
    <property type="term" value="F:4 iron, 4 sulfur cluster binding"/>
    <property type="evidence" value="ECO:0007669"/>
    <property type="project" value="UniProtKB-KW"/>
</dbReference>
<dbReference type="AlphaFoldDB" id="A0A143WNM3"/>
<protein>
    <submittedName>
        <fullName evidence="13">Dual-specificity RNA methyltransferase RlmN</fullName>
        <ecNumber evidence="13">2.1.1.-</ecNumber>
    </submittedName>
</protein>
<dbReference type="EC" id="2.1.1.-" evidence="13"/>
<dbReference type="GO" id="GO:0008173">
    <property type="term" value="F:RNA methyltransferase activity"/>
    <property type="evidence" value="ECO:0007669"/>
    <property type="project" value="InterPro"/>
</dbReference>
<evidence type="ECO:0000256" key="3">
    <source>
        <dbReference type="ARBA" id="ARBA00022485"/>
    </source>
</evidence>
<dbReference type="SFLD" id="SFLDG01062">
    <property type="entry name" value="methyltransferase_(Class_A)"/>
    <property type="match status" value="1"/>
</dbReference>
<evidence type="ECO:0000256" key="5">
    <source>
        <dbReference type="ARBA" id="ARBA00022603"/>
    </source>
</evidence>
<keyword evidence="10" id="KW-0411">Iron-sulfur</keyword>
<accession>A0A143WNM3</accession>
<dbReference type="GO" id="GO:0005737">
    <property type="term" value="C:cytoplasm"/>
    <property type="evidence" value="ECO:0007669"/>
    <property type="project" value="UniProtKB-SubCell"/>
</dbReference>
<dbReference type="Gene3D" id="3.20.20.70">
    <property type="entry name" value="Aldolase class I"/>
    <property type="match status" value="1"/>
</dbReference>
<evidence type="ECO:0000256" key="10">
    <source>
        <dbReference type="ARBA" id="ARBA00023014"/>
    </source>
</evidence>
<evidence type="ECO:0000256" key="9">
    <source>
        <dbReference type="ARBA" id="ARBA00023004"/>
    </source>
</evidence>
<dbReference type="PANTHER" id="PTHR30544">
    <property type="entry name" value="23S RRNA METHYLTRANSFERASE"/>
    <property type="match status" value="1"/>
</dbReference>
<dbReference type="PROSITE" id="PS51918">
    <property type="entry name" value="RADICAL_SAM"/>
    <property type="match status" value="1"/>
</dbReference>
<keyword evidence="11" id="KW-1015">Disulfide bond</keyword>
<gene>
    <name evidence="13" type="primary">rlmN</name>
    <name evidence="13" type="ORF">MHIR_TP00105</name>
</gene>
<feature type="domain" description="Radical SAM core" evidence="12">
    <location>
        <begin position="64"/>
        <end position="302"/>
    </location>
</feature>
<dbReference type="GO" id="GO:0046872">
    <property type="term" value="F:metal ion binding"/>
    <property type="evidence" value="ECO:0007669"/>
    <property type="project" value="UniProtKB-KW"/>
</dbReference>
<keyword evidence="8" id="KW-0479">Metal-binding</keyword>
<dbReference type="PANTHER" id="PTHR30544:SF5">
    <property type="entry name" value="RADICAL SAM CORE DOMAIN-CONTAINING PROTEIN"/>
    <property type="match status" value="1"/>
</dbReference>
<comment type="similarity">
    <text evidence="2">Belongs to the radical SAM superfamily. RlmN family.</text>
</comment>
<keyword evidence="7" id="KW-0949">S-adenosyl-L-methionine</keyword>
<reference evidence="14" key="1">
    <citation type="submission" date="2016-01" db="EMBL/GenBank/DDBJ databases">
        <authorList>
            <person name="Husnik F."/>
        </authorList>
    </citation>
    <scope>NUCLEOTIDE SEQUENCE [LARGE SCALE GENOMIC DNA]</scope>
</reference>
<evidence type="ECO:0000256" key="7">
    <source>
        <dbReference type="ARBA" id="ARBA00022691"/>
    </source>
</evidence>
<evidence type="ECO:0000256" key="4">
    <source>
        <dbReference type="ARBA" id="ARBA00022490"/>
    </source>
</evidence>
<dbReference type="InterPro" id="IPR013785">
    <property type="entry name" value="Aldolase_TIM"/>
</dbReference>
<dbReference type="PIRSF" id="PIRSF006004">
    <property type="entry name" value="CHP00048"/>
    <property type="match status" value="1"/>
</dbReference>
<dbReference type="SFLD" id="SFLDF00275">
    <property type="entry name" value="adenosine_C2_methyltransferase"/>
    <property type="match status" value="1"/>
</dbReference>
<evidence type="ECO:0000256" key="1">
    <source>
        <dbReference type="ARBA" id="ARBA00001966"/>
    </source>
</evidence>
<proteinExistence type="inferred from homology"/>
<evidence type="ECO:0000313" key="14">
    <source>
        <dbReference type="Proteomes" id="UP000075242"/>
    </source>
</evidence>
<keyword evidence="5 13" id="KW-0489">Methyltransferase</keyword>
<sequence>MPTRVTSARATRPTPFTALPPHIASCASIAPRVSCRRLSTDGTIKVSCSTRRGMRIECVLVSRVGARARTLCASTQSGCAVRCRFCATGRMPCTKSLQGSEIAGQAIRSSRLLRLADRSGVTAGGIVLMGMGEPMLNYGSTVRALAVVAGCGLHGVRSARDITASTSGVAPALYRLCHDRPISLALSLHLHDGRCRRLLVPRGASTVVRSMMDSGCYYQRVCGMGRVTVEYCMARDVSDRQSQAEGLAIATSHMACMVNPILLNNMGGGVYSPPRRRSPAVFVQAAVQGRPAVTPRLTCGADVRAACGQLAA</sequence>
<evidence type="ECO:0000256" key="11">
    <source>
        <dbReference type="ARBA" id="ARBA00023157"/>
    </source>
</evidence>
<dbReference type="InterPro" id="IPR040072">
    <property type="entry name" value="Methyltransferase_A"/>
</dbReference>